<dbReference type="Allergome" id="7672">
    <property type="allergen name" value="Mala g 10"/>
</dbReference>
<name>A8PS64_MALGO</name>
<dbReference type="GO" id="GO:0140662">
    <property type="term" value="F:ATP-dependent protein folding chaperone"/>
    <property type="evidence" value="ECO:0007669"/>
    <property type="project" value="InterPro"/>
</dbReference>
<dbReference type="InterPro" id="IPR013126">
    <property type="entry name" value="Hsp_70_fam"/>
</dbReference>
<comment type="similarity">
    <text evidence="2">Belongs to the heat shock protein 70 family.</text>
</comment>
<evidence type="ECO:0000313" key="9">
    <source>
        <dbReference type="Proteomes" id="UP000008837"/>
    </source>
</evidence>
<organism evidence="8 9">
    <name type="scientific">Malassezia globosa (strain ATCC MYA-4612 / CBS 7966)</name>
    <name type="common">Dandruff-associated fungus</name>
    <dbReference type="NCBI Taxonomy" id="425265"/>
    <lineage>
        <taxon>Eukaryota</taxon>
        <taxon>Fungi</taxon>
        <taxon>Dikarya</taxon>
        <taxon>Basidiomycota</taxon>
        <taxon>Ustilaginomycotina</taxon>
        <taxon>Malasseziomycetes</taxon>
        <taxon>Malasseziales</taxon>
        <taxon>Malasseziaceae</taxon>
        <taxon>Malassezia</taxon>
    </lineage>
</organism>
<dbReference type="GO" id="GO:0005829">
    <property type="term" value="C:cytosol"/>
    <property type="evidence" value="ECO:0007669"/>
    <property type="project" value="TreeGrafter"/>
</dbReference>
<dbReference type="InterPro" id="IPR018181">
    <property type="entry name" value="Heat_shock_70_CS"/>
</dbReference>
<dbReference type="Pfam" id="PF00012">
    <property type="entry name" value="HSP70"/>
    <property type="match status" value="1"/>
</dbReference>
<dbReference type="InterPro" id="IPR043129">
    <property type="entry name" value="ATPase_NBD"/>
</dbReference>
<dbReference type="Gene3D" id="1.20.1270.10">
    <property type="match status" value="1"/>
</dbReference>
<dbReference type="PROSITE" id="PS01036">
    <property type="entry name" value="HSP70_3"/>
    <property type="match status" value="1"/>
</dbReference>
<dbReference type="FunFam" id="1.20.1270.10:FF:000002">
    <property type="entry name" value="Heat shock 70 kDa protein 4"/>
    <property type="match status" value="1"/>
</dbReference>
<feature type="compositionally biased region" description="Low complexity" evidence="7">
    <location>
        <begin position="763"/>
        <end position="775"/>
    </location>
</feature>
<dbReference type="PRINTS" id="PR00301">
    <property type="entry name" value="HEATSHOCK70"/>
</dbReference>
<dbReference type="AlphaFoldDB" id="A8PS64"/>
<evidence type="ECO:0000256" key="5">
    <source>
        <dbReference type="ARBA" id="ARBA00022840"/>
    </source>
</evidence>
<dbReference type="FunCoup" id="A8PS64">
    <property type="interactions" value="618"/>
</dbReference>
<dbReference type="STRING" id="425265.A8PS64"/>
<dbReference type="PROSITE" id="PS00329">
    <property type="entry name" value="HSP70_2"/>
    <property type="match status" value="1"/>
</dbReference>
<dbReference type="FunFam" id="3.90.640.10:FF:000004">
    <property type="entry name" value="Heat shock 70 kDa protein 4"/>
    <property type="match status" value="1"/>
</dbReference>
<dbReference type="GeneID" id="5856732"/>
<dbReference type="Gene3D" id="3.30.30.30">
    <property type="match status" value="1"/>
</dbReference>
<dbReference type="FunFam" id="3.30.420.40:FF:000171">
    <property type="entry name" value="Heat shock 70 kDa protein 4"/>
    <property type="match status" value="2"/>
</dbReference>
<dbReference type="EMBL" id="AAYY01000001">
    <property type="protein sequence ID" value="EDP45212.1"/>
    <property type="molecule type" value="Genomic_DNA"/>
</dbReference>
<dbReference type="Gene3D" id="3.30.420.40">
    <property type="match status" value="2"/>
</dbReference>
<dbReference type="GO" id="GO:0005524">
    <property type="term" value="F:ATP binding"/>
    <property type="evidence" value="ECO:0007669"/>
    <property type="project" value="UniProtKB-KW"/>
</dbReference>
<proteinExistence type="inferred from homology"/>
<dbReference type="FunFam" id="3.30.30.30:FF:000002">
    <property type="entry name" value="Heat shock 70 kDa protein 4"/>
    <property type="match status" value="1"/>
</dbReference>
<protein>
    <recommendedName>
        <fullName evidence="10">Heat shock protein Hsp88</fullName>
    </recommendedName>
</protein>
<keyword evidence="6" id="KW-0346">Stress response</keyword>
<dbReference type="SUPFAM" id="SSF100934">
    <property type="entry name" value="Heat shock protein 70kD (HSP70), C-terminal subdomain"/>
    <property type="match status" value="2"/>
</dbReference>
<evidence type="ECO:0000256" key="1">
    <source>
        <dbReference type="ARBA" id="ARBA00004496"/>
    </source>
</evidence>
<dbReference type="RefSeq" id="XP_001732426.1">
    <property type="nucleotide sequence ID" value="XM_001732374.1"/>
</dbReference>
<sequence>MSSVVGLDIGNISSKIGVARARGVDIVTNEVSNRSTPSLVSFGQKARALGEGAANAQTSNFKNTVGSLKRLIGRTFQDESIQQFEKPFVNAELVDAKGEVGVKVRFQGEEHIFSATQLLGMYLGKLRDTTQRELGGSGVSDVVLSVPIWFTDAQRRAMLNAAEIANLNPLRVMNEPTAAALGYGITKTDLPEPENPRNVIFVDIGHSSYQVSVVAFCKGQLTVLGAWADPNFGGRNFDRALMEHFAKEFNDKYKIDVLSNPKSTFRLAAGCERLKKVLSANTFAQLNVESLMSDIDAASQLKREEFENLIAPYLERVHEPLDAALSQSGLTKDEIFSIELVGGSSRVPALKERISQWFGRPLSYTLNQDEANVRGCTLACATLSPVFRVREFSVHDISSYPIKVSWEPAPDVPDEENELVVFNTNNPVPSTKILTFYRKEPFTLDAAYCNPETLPKGTNPWLGRVTVKNVAPNAQGEHSIVKVKARLNLHGVLNVESAYTVDEIEKEEEVPVVDPAAPEGTEPKTEKRMVKKLQRKDDLPIVSGIGLLDQSMIADLKEQEGKMYAADKLVADTEDRKNALEEFVYDTRSKLDERYSQFVQPQEKEQLFSMLGESEDWLYTEEGEDASKSAYVSRLETLQKAAAPVHFRWKEHDERPRAAAQLREVVNKYMSVFENEPEKYDHLSDDDKMKVIEKAATVGKWLDDYMYKQSELPKNVEPKLTSDEILRKKDDVIYVCTPILTKPKPRVPVDTPKPEGNREGAPQSEQQQQQSNENQKQGEMDVD</sequence>
<evidence type="ECO:0000256" key="6">
    <source>
        <dbReference type="ARBA" id="ARBA00023016"/>
    </source>
</evidence>
<dbReference type="OMA" id="WEQSPEI"/>
<dbReference type="PANTHER" id="PTHR45639:SF4">
    <property type="entry name" value="HSC70CB, ISOFORM G"/>
    <property type="match status" value="1"/>
</dbReference>
<evidence type="ECO:0008006" key="10">
    <source>
        <dbReference type="Google" id="ProtNLM"/>
    </source>
</evidence>
<keyword evidence="3" id="KW-0963">Cytoplasm</keyword>
<evidence type="ECO:0000313" key="8">
    <source>
        <dbReference type="EMBL" id="EDP45212.1"/>
    </source>
</evidence>
<keyword evidence="5" id="KW-0067">ATP-binding</keyword>
<dbReference type="GO" id="GO:0005634">
    <property type="term" value="C:nucleus"/>
    <property type="evidence" value="ECO:0007669"/>
    <property type="project" value="TreeGrafter"/>
</dbReference>
<evidence type="ECO:0000256" key="3">
    <source>
        <dbReference type="ARBA" id="ARBA00022490"/>
    </source>
</evidence>
<keyword evidence="9" id="KW-1185">Reference proteome</keyword>
<dbReference type="KEGG" id="mgl:MGL_0201"/>
<dbReference type="Gene3D" id="3.90.640.10">
    <property type="entry name" value="Actin, Chain A, domain 4"/>
    <property type="match status" value="1"/>
</dbReference>
<evidence type="ECO:0000256" key="2">
    <source>
        <dbReference type="ARBA" id="ARBA00007381"/>
    </source>
</evidence>
<dbReference type="Gene3D" id="2.60.34.10">
    <property type="entry name" value="Substrate Binding Domain Of DNAk, Chain A, domain 1"/>
    <property type="match status" value="1"/>
</dbReference>
<dbReference type="PANTHER" id="PTHR45639">
    <property type="entry name" value="HSC70CB, ISOFORM G-RELATED"/>
    <property type="match status" value="1"/>
</dbReference>
<comment type="caution">
    <text evidence="8">The sequence shown here is derived from an EMBL/GenBank/DDBJ whole genome shotgun (WGS) entry which is preliminary data.</text>
</comment>
<dbReference type="InterPro" id="IPR029047">
    <property type="entry name" value="HSP70_peptide-bd_sf"/>
</dbReference>
<dbReference type="InParanoid" id="A8PS64"/>
<comment type="subcellular location">
    <subcellularLocation>
        <location evidence="1">Cytoplasm</location>
    </subcellularLocation>
</comment>
<dbReference type="FunFam" id="2.60.34.10:FF:000011">
    <property type="entry name" value="Heat shock protein hsp88"/>
    <property type="match status" value="1"/>
</dbReference>
<dbReference type="OrthoDB" id="434160at2759"/>
<accession>A8PS64</accession>
<dbReference type="Proteomes" id="UP000008837">
    <property type="component" value="Unassembled WGS sequence"/>
</dbReference>
<evidence type="ECO:0000256" key="4">
    <source>
        <dbReference type="ARBA" id="ARBA00022741"/>
    </source>
</evidence>
<dbReference type="InterPro" id="IPR029048">
    <property type="entry name" value="HSP70_C_sf"/>
</dbReference>
<feature type="region of interest" description="Disordered" evidence="7">
    <location>
        <begin position="742"/>
        <end position="783"/>
    </location>
</feature>
<dbReference type="SUPFAM" id="SSF53067">
    <property type="entry name" value="Actin-like ATPase domain"/>
    <property type="match status" value="2"/>
</dbReference>
<dbReference type="VEuPathDB" id="FungiDB:MGL_0201"/>
<evidence type="ECO:0000256" key="7">
    <source>
        <dbReference type="SAM" id="MobiDB-lite"/>
    </source>
</evidence>
<dbReference type="SUPFAM" id="SSF100920">
    <property type="entry name" value="Heat shock protein 70kD (HSP70), peptide-binding domain"/>
    <property type="match status" value="1"/>
</dbReference>
<gene>
    <name evidence="8" type="ORF">MGL_0201</name>
</gene>
<dbReference type="CDD" id="cd24094">
    <property type="entry name" value="ASKHA_NBD_HSP70_ScSse"/>
    <property type="match status" value="1"/>
</dbReference>
<reference evidence="8 9" key="1">
    <citation type="journal article" date="2007" name="Proc. Natl. Acad. Sci. U.S.A.">
        <title>Dandruff-associated Malassezia genomes reveal convergent and divergent virulence traits shared with plant and human fungal pathogens.</title>
        <authorList>
            <person name="Xu J."/>
            <person name="Saunders C.W."/>
            <person name="Hu P."/>
            <person name="Grant R.A."/>
            <person name="Boekhout T."/>
            <person name="Kuramae E.E."/>
            <person name="Kronstad J.W."/>
            <person name="Deangelis Y.M."/>
            <person name="Reeder N.L."/>
            <person name="Johnstone K.R."/>
            <person name="Leland M."/>
            <person name="Fieno A.M."/>
            <person name="Begley W.M."/>
            <person name="Sun Y."/>
            <person name="Lacey M.P."/>
            <person name="Chaudhary T."/>
            <person name="Keough T."/>
            <person name="Chu L."/>
            <person name="Sears R."/>
            <person name="Yuan B."/>
            <person name="Dawson T.L.Jr."/>
        </authorList>
    </citation>
    <scope>NUCLEOTIDE SEQUENCE [LARGE SCALE GENOMIC DNA]</scope>
    <source>
        <strain evidence="9">ATCC MYA-4612 / CBS 7966</strain>
    </source>
</reference>
<keyword evidence="4" id="KW-0547">Nucleotide-binding</keyword>